<organism evidence="3 4">
    <name type="scientific">Chrysochromulina tobinii</name>
    <dbReference type="NCBI Taxonomy" id="1460289"/>
    <lineage>
        <taxon>Eukaryota</taxon>
        <taxon>Haptista</taxon>
        <taxon>Haptophyta</taxon>
        <taxon>Prymnesiophyceae</taxon>
        <taxon>Prymnesiales</taxon>
        <taxon>Chrysochromulinaceae</taxon>
        <taxon>Chrysochromulina</taxon>
    </lineage>
</organism>
<keyword evidence="2" id="KW-0472">Membrane</keyword>
<protein>
    <submittedName>
        <fullName evidence="3">Uncharacterized protein</fullName>
    </submittedName>
</protein>
<feature type="transmembrane region" description="Helical" evidence="2">
    <location>
        <begin position="167"/>
        <end position="185"/>
    </location>
</feature>
<keyword evidence="2" id="KW-0812">Transmembrane</keyword>
<accession>A0A0M0LS67</accession>
<feature type="transmembrane region" description="Helical" evidence="2">
    <location>
        <begin position="216"/>
        <end position="236"/>
    </location>
</feature>
<evidence type="ECO:0000313" key="3">
    <source>
        <dbReference type="EMBL" id="KOO53826.1"/>
    </source>
</evidence>
<dbReference type="EMBL" id="JWZX01000043">
    <property type="protein sequence ID" value="KOO53826.1"/>
    <property type="molecule type" value="Genomic_DNA"/>
</dbReference>
<reference evidence="4" key="1">
    <citation type="journal article" date="2015" name="PLoS Genet.">
        <title>Genome Sequence and Transcriptome Analyses of Chrysochromulina tobin: Metabolic Tools for Enhanced Algal Fitness in the Prominent Order Prymnesiales (Haptophyceae).</title>
        <authorList>
            <person name="Hovde B.T."/>
            <person name="Deodato C.R."/>
            <person name="Hunsperger H.M."/>
            <person name="Ryken S.A."/>
            <person name="Yost W."/>
            <person name="Jha R.K."/>
            <person name="Patterson J."/>
            <person name="Monnat R.J. Jr."/>
            <person name="Barlow S.B."/>
            <person name="Starkenburg S.R."/>
            <person name="Cattolico R.A."/>
        </authorList>
    </citation>
    <scope>NUCLEOTIDE SEQUENCE</scope>
    <source>
        <strain evidence="4">CCMP291</strain>
    </source>
</reference>
<dbReference type="OrthoDB" id="427333at2759"/>
<name>A0A0M0LS67_9EUKA</name>
<evidence type="ECO:0000256" key="2">
    <source>
        <dbReference type="SAM" id="Phobius"/>
    </source>
</evidence>
<feature type="transmembrane region" description="Helical" evidence="2">
    <location>
        <begin position="248"/>
        <end position="266"/>
    </location>
</feature>
<sequence>MFFTSGPETPALLAMHLCLSCSSLVFHIPKVRIKEGSRIWPEFRLHSIVFACRSLACMLLVWLERRFDPEGPPRYWANVVIVFATLIAADIASNSVDPISRSNTIRGLQANAFTKFAFSYMQFLGTCGCLVGLRAFAGQFAIVFIIQTYAFTLTLRRKNLVSHRKTVIFYAYQLSIGASAAQIEIWQAGGLQAMAMFPALAACVALLRVGLELNKYVVWAIMAAFVQIARRTTPIVAPEDRIAGWPEWAWPVLAVVTLATAFTVFARKSAARAAARAQQDAVASKASAALSDMPSVSSTPPTREKLE</sequence>
<evidence type="ECO:0000256" key="1">
    <source>
        <dbReference type="SAM" id="MobiDB-lite"/>
    </source>
</evidence>
<dbReference type="Proteomes" id="UP000037460">
    <property type="component" value="Unassembled WGS sequence"/>
</dbReference>
<proteinExistence type="predicted"/>
<feature type="transmembrane region" description="Helical" evidence="2">
    <location>
        <begin position="75"/>
        <end position="92"/>
    </location>
</feature>
<dbReference type="AlphaFoldDB" id="A0A0M0LS67"/>
<feature type="transmembrane region" description="Helical" evidence="2">
    <location>
        <begin position="139"/>
        <end position="155"/>
    </location>
</feature>
<feature type="transmembrane region" description="Helical" evidence="2">
    <location>
        <begin position="191"/>
        <end position="209"/>
    </location>
</feature>
<comment type="caution">
    <text evidence="3">The sequence shown here is derived from an EMBL/GenBank/DDBJ whole genome shotgun (WGS) entry which is preliminary data.</text>
</comment>
<evidence type="ECO:0000313" key="4">
    <source>
        <dbReference type="Proteomes" id="UP000037460"/>
    </source>
</evidence>
<feature type="region of interest" description="Disordered" evidence="1">
    <location>
        <begin position="287"/>
        <end position="307"/>
    </location>
</feature>
<gene>
    <name evidence="3" type="ORF">Ctob_015537</name>
</gene>
<feature type="transmembrane region" description="Helical" evidence="2">
    <location>
        <begin position="12"/>
        <end position="31"/>
    </location>
</feature>
<keyword evidence="4" id="KW-1185">Reference proteome</keyword>
<keyword evidence="2" id="KW-1133">Transmembrane helix</keyword>